<comment type="caution">
    <text evidence="2">The sequence shown here is derived from an EMBL/GenBank/DDBJ whole genome shotgun (WGS) entry which is preliminary data.</text>
</comment>
<comment type="similarity">
    <text evidence="1">Belongs to the NAR2 family.</text>
</comment>
<keyword evidence="1" id="KW-0472">Membrane</keyword>
<accession>A0AAD8JPL0</accession>
<evidence type="ECO:0000313" key="3">
    <source>
        <dbReference type="Proteomes" id="UP001229421"/>
    </source>
</evidence>
<keyword evidence="1" id="KW-0732">Signal</keyword>
<keyword evidence="1" id="KW-1003">Cell membrane</keyword>
<proteinExistence type="inferred from homology"/>
<dbReference type="PANTHER" id="PTHR34806">
    <property type="entry name" value="HIGH-AFFINITY NITRATE TRANSPORTER 3.2"/>
    <property type="match status" value="1"/>
</dbReference>
<keyword evidence="3" id="KW-1185">Reference proteome</keyword>
<gene>
    <name evidence="2" type="ORF">QVD17_38817</name>
</gene>
<keyword evidence="1" id="KW-1133">Transmembrane helix</keyword>
<feature type="chain" id="PRO_5041785378" description="High-affinity nitrate transporter" evidence="1">
    <location>
        <begin position="25"/>
        <end position="205"/>
    </location>
</feature>
<dbReference type="GO" id="GO:0042128">
    <property type="term" value="P:nitrate assimilation"/>
    <property type="evidence" value="ECO:0007669"/>
    <property type="project" value="UniProtKB-UniRule"/>
</dbReference>
<dbReference type="Proteomes" id="UP001229421">
    <property type="component" value="Unassembled WGS sequence"/>
</dbReference>
<dbReference type="PANTHER" id="PTHR34806:SF8">
    <property type="entry name" value="HIGH-AFFINITY NITRATE TRANSPORTER"/>
    <property type="match status" value="1"/>
</dbReference>
<dbReference type="AlphaFoldDB" id="A0AAD8JPL0"/>
<dbReference type="GO" id="GO:0015112">
    <property type="term" value="F:nitrate transmembrane transporter activity"/>
    <property type="evidence" value="ECO:0007669"/>
    <property type="project" value="TreeGrafter"/>
</dbReference>
<dbReference type="EMBL" id="JAUHHV010000011">
    <property type="protein sequence ID" value="KAK1407203.1"/>
    <property type="molecule type" value="Genomic_DNA"/>
</dbReference>
<feature type="signal peptide" evidence="1">
    <location>
        <begin position="1"/>
        <end position="24"/>
    </location>
</feature>
<dbReference type="PIRSF" id="PIRSF012939">
    <property type="entry name" value="Transpt_NO3_Nar2"/>
    <property type="match status" value="1"/>
</dbReference>
<protein>
    <recommendedName>
        <fullName evidence="1">High-affinity nitrate transporter</fullName>
    </recommendedName>
</protein>
<feature type="transmembrane region" description="Helical" evidence="1">
    <location>
        <begin position="175"/>
        <end position="194"/>
    </location>
</feature>
<dbReference type="Pfam" id="PF16974">
    <property type="entry name" value="NAR2"/>
    <property type="match status" value="1"/>
</dbReference>
<evidence type="ECO:0000313" key="2">
    <source>
        <dbReference type="EMBL" id="KAK1407203.1"/>
    </source>
</evidence>
<keyword evidence="1" id="KW-0534">Nitrate assimilation</keyword>
<reference evidence="2" key="1">
    <citation type="journal article" date="2023" name="bioRxiv">
        <title>Improved chromosome-level genome assembly for marigold (Tagetes erecta).</title>
        <authorList>
            <person name="Jiang F."/>
            <person name="Yuan L."/>
            <person name="Wang S."/>
            <person name="Wang H."/>
            <person name="Xu D."/>
            <person name="Wang A."/>
            <person name="Fan W."/>
        </authorList>
    </citation>
    <scope>NUCLEOTIDE SEQUENCE</scope>
    <source>
        <strain evidence="2">WSJ</strain>
        <tissue evidence="2">Leaf</tissue>
    </source>
</reference>
<dbReference type="GO" id="GO:0005886">
    <property type="term" value="C:plasma membrane"/>
    <property type="evidence" value="ECO:0007669"/>
    <property type="project" value="UniProtKB-UniRule"/>
</dbReference>
<organism evidence="2 3">
    <name type="scientific">Tagetes erecta</name>
    <name type="common">African marigold</name>
    <dbReference type="NCBI Taxonomy" id="13708"/>
    <lineage>
        <taxon>Eukaryota</taxon>
        <taxon>Viridiplantae</taxon>
        <taxon>Streptophyta</taxon>
        <taxon>Embryophyta</taxon>
        <taxon>Tracheophyta</taxon>
        <taxon>Spermatophyta</taxon>
        <taxon>Magnoliopsida</taxon>
        <taxon>eudicotyledons</taxon>
        <taxon>Gunneridae</taxon>
        <taxon>Pentapetalae</taxon>
        <taxon>asterids</taxon>
        <taxon>campanulids</taxon>
        <taxon>Asterales</taxon>
        <taxon>Asteraceae</taxon>
        <taxon>Asteroideae</taxon>
        <taxon>Heliantheae alliance</taxon>
        <taxon>Tageteae</taxon>
        <taxon>Tagetes</taxon>
    </lineage>
</organism>
<evidence type="ECO:0000256" key="1">
    <source>
        <dbReference type="PIRNR" id="PIRNR012939"/>
    </source>
</evidence>
<comment type="function">
    <text evidence="1">Involved in nitrate transport.</text>
</comment>
<sequence length="205" mass="22935">MDQFHAMFAVGYLMLSCFAATCYGVTFSSLHKTLIVSASSPQGHVLKAGEDELTIKWEVNQTFPPGTDSTYKTVKLKLCYAPESQKDRPWRKTVDDLKKDKTCQHTIIARPYTPSNNSFIWTVDRDIPSAMFFVRAYVYDGQGVAVGYGQNTDRSKTADLFTVHAITGRHVTIDVASVCFSVFSVGSLVGFFYMERRKGKVSLVK</sequence>
<name>A0AAD8JPL0_TARER</name>
<dbReference type="InterPro" id="IPR016605">
    <property type="entry name" value="Transptr_NO3_Nar2"/>
</dbReference>
<keyword evidence="1" id="KW-0812">Transmembrane</keyword>
<dbReference type="GO" id="GO:0010167">
    <property type="term" value="P:response to nitrate"/>
    <property type="evidence" value="ECO:0007669"/>
    <property type="project" value="UniProtKB-UniRule"/>
</dbReference>